<keyword evidence="1" id="KW-0812">Transmembrane</keyword>
<dbReference type="RefSeq" id="WP_034545074.1">
    <property type="nucleotide sequence ID" value="NZ_FSRN01000004.1"/>
</dbReference>
<name>A0A1N6ILF6_9LACT</name>
<dbReference type="Proteomes" id="UP000184758">
    <property type="component" value="Unassembled WGS sequence"/>
</dbReference>
<dbReference type="EMBL" id="FSRN01000004">
    <property type="protein sequence ID" value="SIO32831.1"/>
    <property type="molecule type" value="Genomic_DNA"/>
</dbReference>
<gene>
    <name evidence="2" type="ORF">SAMN05878443_2404</name>
</gene>
<feature type="transmembrane region" description="Helical" evidence="1">
    <location>
        <begin position="7"/>
        <end position="25"/>
    </location>
</feature>
<feature type="transmembrane region" description="Helical" evidence="1">
    <location>
        <begin position="45"/>
        <end position="65"/>
    </location>
</feature>
<proteinExistence type="predicted"/>
<keyword evidence="1" id="KW-1133">Transmembrane helix</keyword>
<reference evidence="3" key="1">
    <citation type="submission" date="2016-11" db="EMBL/GenBank/DDBJ databases">
        <authorList>
            <person name="Varghese N."/>
            <person name="Submissions S."/>
        </authorList>
    </citation>
    <scope>NUCLEOTIDE SEQUENCE [LARGE SCALE GENOMIC DNA]</scope>
    <source>
        <strain evidence="3">313</strain>
    </source>
</reference>
<accession>A0A1N6ILF6</accession>
<sequence length="235" mass="27121">MKVIFRLLKMFIISISTLFIINSFPSLDSLYKALGVTEYSTKEKIVAIISTFFLGIIFEFFPYLFRKYVADKIKISVTYLQKKIPITKLNFKKSVDIQHKEIYEPEIVKINFSLNEGTAIGYKLLNKLNAKVILEYNPDQFSTVKNDGSIIQNNSNDELISRDSKGYIYMNIFNGFSSVGDFSMDQELFIKPKHTHINKSSLVIKVQTNNWVTSLLANTCVEIINNKLILERKEE</sequence>
<evidence type="ECO:0000313" key="2">
    <source>
        <dbReference type="EMBL" id="SIO32831.1"/>
    </source>
</evidence>
<evidence type="ECO:0000256" key="1">
    <source>
        <dbReference type="SAM" id="Phobius"/>
    </source>
</evidence>
<dbReference type="AlphaFoldDB" id="A0A1N6ILF6"/>
<keyword evidence="1" id="KW-0472">Membrane</keyword>
<evidence type="ECO:0000313" key="3">
    <source>
        <dbReference type="Proteomes" id="UP000184758"/>
    </source>
</evidence>
<keyword evidence="3" id="KW-1185">Reference proteome</keyword>
<organism evidence="2 3">
    <name type="scientific">Carnobacterium alterfunditum</name>
    <dbReference type="NCBI Taxonomy" id="28230"/>
    <lineage>
        <taxon>Bacteria</taxon>
        <taxon>Bacillati</taxon>
        <taxon>Bacillota</taxon>
        <taxon>Bacilli</taxon>
        <taxon>Lactobacillales</taxon>
        <taxon>Carnobacteriaceae</taxon>
        <taxon>Carnobacterium</taxon>
    </lineage>
</organism>
<dbReference type="STRING" id="28230.SAMN05878443_2404"/>
<protein>
    <submittedName>
        <fullName evidence="2">Uncharacterized protein</fullName>
    </submittedName>
</protein>